<accession>A0A8J5V7M3</accession>
<dbReference type="EMBL" id="JAAALK010000286">
    <property type="protein sequence ID" value="KAG8063542.1"/>
    <property type="molecule type" value="Genomic_DNA"/>
</dbReference>
<reference evidence="2" key="2">
    <citation type="submission" date="2021-02" db="EMBL/GenBank/DDBJ databases">
        <authorList>
            <person name="Kimball J.A."/>
            <person name="Haas M.W."/>
            <person name="Macchietto M."/>
            <person name="Kono T."/>
            <person name="Duquette J."/>
            <person name="Shao M."/>
        </authorList>
    </citation>
    <scope>NUCLEOTIDE SEQUENCE</scope>
    <source>
        <tissue evidence="2">Fresh leaf tissue</tissue>
    </source>
</reference>
<evidence type="ECO:0000256" key="1">
    <source>
        <dbReference type="SAM" id="MobiDB-lite"/>
    </source>
</evidence>
<keyword evidence="3" id="KW-1185">Reference proteome</keyword>
<gene>
    <name evidence="2" type="ORF">GUJ93_ZPchr0003g18096</name>
</gene>
<evidence type="ECO:0000313" key="3">
    <source>
        <dbReference type="Proteomes" id="UP000729402"/>
    </source>
</evidence>
<feature type="region of interest" description="Disordered" evidence="1">
    <location>
        <begin position="1"/>
        <end position="27"/>
    </location>
</feature>
<comment type="caution">
    <text evidence="2">The sequence shown here is derived from an EMBL/GenBank/DDBJ whole genome shotgun (WGS) entry which is preliminary data.</text>
</comment>
<proteinExistence type="predicted"/>
<feature type="compositionally biased region" description="Basic and acidic residues" evidence="1">
    <location>
        <begin position="1"/>
        <end position="12"/>
    </location>
</feature>
<dbReference type="Proteomes" id="UP000729402">
    <property type="component" value="Unassembled WGS sequence"/>
</dbReference>
<sequence length="73" mass="7552">MGQMELEGRVPDKWASSGPVSSAREATSIRRSGLGFYNTGDPSGGLLRLSAAACGRGRGRSDGSRQLAEAAAR</sequence>
<protein>
    <submittedName>
        <fullName evidence="2">Uncharacterized protein</fullName>
    </submittedName>
</protein>
<reference evidence="2" key="1">
    <citation type="journal article" date="2021" name="bioRxiv">
        <title>Whole Genome Assembly and Annotation of Northern Wild Rice, Zizania palustris L., Supports a Whole Genome Duplication in the Zizania Genus.</title>
        <authorList>
            <person name="Haas M."/>
            <person name="Kono T."/>
            <person name="Macchietto M."/>
            <person name="Millas R."/>
            <person name="McGilp L."/>
            <person name="Shao M."/>
            <person name="Duquette J."/>
            <person name="Hirsch C.N."/>
            <person name="Kimball J."/>
        </authorList>
    </citation>
    <scope>NUCLEOTIDE SEQUENCE</scope>
    <source>
        <tissue evidence="2">Fresh leaf tissue</tissue>
    </source>
</reference>
<evidence type="ECO:0000313" key="2">
    <source>
        <dbReference type="EMBL" id="KAG8063542.1"/>
    </source>
</evidence>
<dbReference type="AlphaFoldDB" id="A0A8J5V7M3"/>
<feature type="region of interest" description="Disordered" evidence="1">
    <location>
        <begin position="54"/>
        <end position="73"/>
    </location>
</feature>
<organism evidence="2 3">
    <name type="scientific">Zizania palustris</name>
    <name type="common">Northern wild rice</name>
    <dbReference type="NCBI Taxonomy" id="103762"/>
    <lineage>
        <taxon>Eukaryota</taxon>
        <taxon>Viridiplantae</taxon>
        <taxon>Streptophyta</taxon>
        <taxon>Embryophyta</taxon>
        <taxon>Tracheophyta</taxon>
        <taxon>Spermatophyta</taxon>
        <taxon>Magnoliopsida</taxon>
        <taxon>Liliopsida</taxon>
        <taxon>Poales</taxon>
        <taxon>Poaceae</taxon>
        <taxon>BOP clade</taxon>
        <taxon>Oryzoideae</taxon>
        <taxon>Oryzeae</taxon>
        <taxon>Zizaniinae</taxon>
        <taxon>Zizania</taxon>
    </lineage>
</organism>
<name>A0A8J5V7M3_ZIZPA</name>